<dbReference type="InterPro" id="IPR000014">
    <property type="entry name" value="PAS"/>
</dbReference>
<evidence type="ECO:0000256" key="1">
    <source>
        <dbReference type="ARBA" id="ARBA00000085"/>
    </source>
</evidence>
<evidence type="ECO:0000313" key="16">
    <source>
        <dbReference type="EMBL" id="GAV19249.1"/>
    </source>
</evidence>
<keyword evidence="4 12" id="KW-0597">Phosphoprotein</keyword>
<feature type="domain" description="Histidine kinase" evidence="13">
    <location>
        <begin position="348"/>
        <end position="573"/>
    </location>
</feature>
<dbReference type="CDD" id="cd00130">
    <property type="entry name" value="PAS"/>
    <property type="match status" value="1"/>
</dbReference>
<dbReference type="InterPro" id="IPR036097">
    <property type="entry name" value="HisK_dim/P_sf"/>
</dbReference>
<dbReference type="PROSITE" id="PS50110">
    <property type="entry name" value="RESPONSE_REGULATORY"/>
    <property type="match status" value="1"/>
</dbReference>
<evidence type="ECO:0000256" key="9">
    <source>
        <dbReference type="ARBA" id="ARBA00022840"/>
    </source>
</evidence>
<dbReference type="SUPFAM" id="SSF55874">
    <property type="entry name" value="ATPase domain of HSP90 chaperone/DNA topoisomerase II/histidine kinase"/>
    <property type="match status" value="1"/>
</dbReference>
<keyword evidence="17" id="KW-1185">Reference proteome</keyword>
<dbReference type="InterPro" id="IPR035938">
    <property type="entry name" value="Hemerythrin-like_sf"/>
</dbReference>
<evidence type="ECO:0000313" key="17">
    <source>
        <dbReference type="Proteomes" id="UP000231632"/>
    </source>
</evidence>
<accession>A0A1L8CK62</accession>
<evidence type="ECO:0000259" key="15">
    <source>
        <dbReference type="PROSITE" id="PS50112"/>
    </source>
</evidence>
<dbReference type="InterPro" id="IPR012827">
    <property type="entry name" value="Hemerythrin_metal-bd"/>
</dbReference>
<evidence type="ECO:0000256" key="2">
    <source>
        <dbReference type="ARBA" id="ARBA00010587"/>
    </source>
</evidence>
<dbReference type="NCBIfam" id="TIGR00229">
    <property type="entry name" value="sensory_box"/>
    <property type="match status" value="1"/>
</dbReference>
<dbReference type="CDD" id="cd00082">
    <property type="entry name" value="HisKA"/>
    <property type="match status" value="1"/>
</dbReference>
<dbReference type="Gene3D" id="3.30.450.20">
    <property type="entry name" value="PAS domain"/>
    <property type="match status" value="1"/>
</dbReference>
<dbReference type="InterPro" id="IPR005467">
    <property type="entry name" value="His_kinase_dom"/>
</dbReference>
<dbReference type="InterPro" id="IPR003661">
    <property type="entry name" value="HisK_dim/P_dom"/>
</dbReference>
<feature type="modified residue" description="4-aspartylphosphate" evidence="12">
    <location>
        <position position="645"/>
    </location>
</feature>
<dbReference type="NCBIfam" id="TIGR02481">
    <property type="entry name" value="hemeryth_dom"/>
    <property type="match status" value="1"/>
</dbReference>
<dbReference type="STRING" id="1921010.MMIC_P0178"/>
<dbReference type="GO" id="GO:0000155">
    <property type="term" value="F:phosphorelay sensor kinase activity"/>
    <property type="evidence" value="ECO:0007669"/>
    <property type="project" value="InterPro"/>
</dbReference>
<dbReference type="InterPro" id="IPR003594">
    <property type="entry name" value="HATPase_dom"/>
</dbReference>
<dbReference type="AlphaFoldDB" id="A0A1L8CK62"/>
<keyword evidence="10" id="KW-0408">Iron</keyword>
<dbReference type="GO" id="GO:0046872">
    <property type="term" value="F:metal ion binding"/>
    <property type="evidence" value="ECO:0007669"/>
    <property type="project" value="UniProtKB-KW"/>
</dbReference>
<dbReference type="Pfam" id="PF00072">
    <property type="entry name" value="Response_reg"/>
    <property type="match status" value="1"/>
</dbReference>
<evidence type="ECO:0000256" key="11">
    <source>
        <dbReference type="ARBA" id="ARBA00023012"/>
    </source>
</evidence>
<dbReference type="SMART" id="SM00387">
    <property type="entry name" value="HATPase_c"/>
    <property type="match status" value="1"/>
</dbReference>
<comment type="similarity">
    <text evidence="2">Belongs to the hemerythrin family.</text>
</comment>
<evidence type="ECO:0000259" key="13">
    <source>
        <dbReference type="PROSITE" id="PS50109"/>
    </source>
</evidence>
<dbReference type="Gene3D" id="3.30.565.10">
    <property type="entry name" value="Histidine kinase-like ATPase, C-terminal domain"/>
    <property type="match status" value="1"/>
</dbReference>
<dbReference type="PANTHER" id="PTHR43065">
    <property type="entry name" value="SENSOR HISTIDINE KINASE"/>
    <property type="match status" value="1"/>
</dbReference>
<dbReference type="SMART" id="SM00448">
    <property type="entry name" value="REC"/>
    <property type="match status" value="1"/>
</dbReference>
<dbReference type="SUPFAM" id="SSF52172">
    <property type="entry name" value="CheY-like"/>
    <property type="match status" value="1"/>
</dbReference>
<dbReference type="CDD" id="cd00156">
    <property type="entry name" value="REC"/>
    <property type="match status" value="1"/>
</dbReference>
<dbReference type="GO" id="GO:0005524">
    <property type="term" value="F:ATP binding"/>
    <property type="evidence" value="ECO:0007669"/>
    <property type="project" value="UniProtKB-KW"/>
</dbReference>
<dbReference type="Pfam" id="PF13426">
    <property type="entry name" value="PAS_9"/>
    <property type="match status" value="1"/>
</dbReference>
<evidence type="ECO:0000259" key="14">
    <source>
        <dbReference type="PROSITE" id="PS50110"/>
    </source>
</evidence>
<dbReference type="InterPro" id="IPR001789">
    <property type="entry name" value="Sig_transdc_resp-reg_receiver"/>
</dbReference>
<dbReference type="SUPFAM" id="SSF55785">
    <property type="entry name" value="PYP-like sensor domain (PAS domain)"/>
    <property type="match status" value="1"/>
</dbReference>
<evidence type="ECO:0000256" key="5">
    <source>
        <dbReference type="ARBA" id="ARBA00022679"/>
    </source>
</evidence>
<gene>
    <name evidence="16" type="ORF">MMIC_P0178</name>
</gene>
<evidence type="ECO:0000256" key="7">
    <source>
        <dbReference type="ARBA" id="ARBA00022741"/>
    </source>
</evidence>
<keyword evidence="11" id="KW-0902">Two-component regulatory system</keyword>
<protein>
    <recommendedName>
        <fullName evidence="3">histidine kinase</fullName>
        <ecNumber evidence="3">2.7.13.3</ecNumber>
    </recommendedName>
</protein>
<keyword evidence="8 16" id="KW-0418">Kinase</keyword>
<proteinExistence type="inferred from homology"/>
<dbReference type="PROSITE" id="PS50109">
    <property type="entry name" value="HIS_KIN"/>
    <property type="match status" value="1"/>
</dbReference>
<keyword evidence="6" id="KW-0479">Metal-binding</keyword>
<name>A0A1L8CK62_9PROT</name>
<dbReference type="PRINTS" id="PR00344">
    <property type="entry name" value="BCTRLSENSOR"/>
</dbReference>
<dbReference type="InterPro" id="IPR012312">
    <property type="entry name" value="Hemerythrin-like"/>
</dbReference>
<dbReference type="Gene3D" id="3.40.50.2300">
    <property type="match status" value="1"/>
</dbReference>
<dbReference type="InterPro" id="IPR011006">
    <property type="entry name" value="CheY-like_superfamily"/>
</dbReference>
<dbReference type="EMBL" id="BDFD01000001">
    <property type="protein sequence ID" value="GAV19249.1"/>
    <property type="molecule type" value="Genomic_DNA"/>
</dbReference>
<dbReference type="Pfam" id="PF02518">
    <property type="entry name" value="HATPase_c"/>
    <property type="match status" value="1"/>
</dbReference>
<dbReference type="NCBIfam" id="NF033749">
    <property type="entry name" value="bact_hemeryth"/>
    <property type="match status" value="1"/>
</dbReference>
<dbReference type="Gene3D" id="1.10.287.130">
    <property type="match status" value="1"/>
</dbReference>
<dbReference type="PANTHER" id="PTHR43065:SF46">
    <property type="entry name" value="C4-DICARBOXYLATE TRANSPORT SENSOR PROTEIN DCTB"/>
    <property type="match status" value="1"/>
</dbReference>
<keyword evidence="9" id="KW-0067">ATP-binding</keyword>
<dbReference type="InterPro" id="IPR036890">
    <property type="entry name" value="HATPase_C_sf"/>
</dbReference>
<dbReference type="CDD" id="cd12107">
    <property type="entry name" value="Hemerythrin"/>
    <property type="match status" value="1"/>
</dbReference>
<evidence type="ECO:0000256" key="4">
    <source>
        <dbReference type="ARBA" id="ARBA00022553"/>
    </source>
</evidence>
<dbReference type="SMART" id="SM00091">
    <property type="entry name" value="PAS"/>
    <property type="match status" value="1"/>
</dbReference>
<evidence type="ECO:0000256" key="12">
    <source>
        <dbReference type="PROSITE-ProRule" id="PRU00169"/>
    </source>
</evidence>
<evidence type="ECO:0000256" key="6">
    <source>
        <dbReference type="ARBA" id="ARBA00022723"/>
    </source>
</evidence>
<evidence type="ECO:0000256" key="3">
    <source>
        <dbReference type="ARBA" id="ARBA00012438"/>
    </source>
</evidence>
<dbReference type="SUPFAM" id="SSF47188">
    <property type="entry name" value="Hemerythrin-like"/>
    <property type="match status" value="1"/>
</dbReference>
<dbReference type="InterPro" id="IPR035965">
    <property type="entry name" value="PAS-like_dom_sf"/>
</dbReference>
<reference evidence="16 17" key="1">
    <citation type="journal article" date="2017" name="Arch. Microbiol.">
        <title>Mariprofundus micogutta sp. nov., a novel iron-oxidizing zetaproteobacterium isolated from a deep-sea hydrothermal field at the Bayonnaise knoll of the Izu-Ogasawara arc, and a description of Mariprofundales ord. nov. and Zetaproteobacteria classis nov.</title>
        <authorList>
            <person name="Makita H."/>
            <person name="Tanaka E."/>
            <person name="Mitsunobu S."/>
            <person name="Miyazaki M."/>
            <person name="Nunoura T."/>
            <person name="Uematsu K."/>
            <person name="Takaki Y."/>
            <person name="Nishi S."/>
            <person name="Shimamura S."/>
            <person name="Takai K."/>
        </authorList>
    </citation>
    <scope>NUCLEOTIDE SEQUENCE [LARGE SCALE GENOMIC DNA]</scope>
    <source>
        <strain evidence="16 17">ET2</strain>
    </source>
</reference>
<dbReference type="InterPro" id="IPR004358">
    <property type="entry name" value="Sig_transdc_His_kin-like_C"/>
</dbReference>
<dbReference type="Gene3D" id="1.20.120.50">
    <property type="entry name" value="Hemerythrin-like"/>
    <property type="match status" value="1"/>
</dbReference>
<dbReference type="OrthoDB" id="1931120at2"/>
<evidence type="ECO:0000256" key="8">
    <source>
        <dbReference type="ARBA" id="ARBA00022777"/>
    </source>
</evidence>
<feature type="domain" description="PAS" evidence="15">
    <location>
        <begin position="206"/>
        <end position="276"/>
    </location>
</feature>
<dbReference type="Proteomes" id="UP000231632">
    <property type="component" value="Unassembled WGS sequence"/>
</dbReference>
<keyword evidence="7" id="KW-0547">Nucleotide-binding</keyword>
<dbReference type="RefSeq" id="WP_083530368.1">
    <property type="nucleotide sequence ID" value="NZ_BDFD01000001.1"/>
</dbReference>
<dbReference type="PROSITE" id="PS50112">
    <property type="entry name" value="PAS"/>
    <property type="match status" value="1"/>
</dbReference>
<feature type="domain" description="Response regulatory" evidence="14">
    <location>
        <begin position="594"/>
        <end position="710"/>
    </location>
</feature>
<dbReference type="EC" id="2.7.13.3" evidence="3"/>
<comment type="caution">
    <text evidence="16">The sequence shown here is derived from an EMBL/GenBank/DDBJ whole genome shotgun (WGS) entry which is preliminary data.</text>
</comment>
<evidence type="ECO:0000256" key="10">
    <source>
        <dbReference type="ARBA" id="ARBA00023004"/>
    </source>
</evidence>
<sequence length="712" mass="80154">MPDNTIEFFEVFPWNENFATGIAEIDEQHKQLVHLLNKLAAHLAHRSDPVALNKVFGELAAYADHHFKTEEGIWDPYFKDDPWCSSHHKTHESFMVNVGKLKEEENTKPLDEVIEDILKFLTHWLAYHILDSDKRMAKAVLAIDSGLSLEQAKVHADHEMSGSMKLLIDTVLAMYDSLSSRTLDLMKEKAERKRIEQALRESEKQEKSFSDAVMNIVPGMLYLIDEDLRLIRWNKKLNELTGYSNEELVDKRALDFFHPDSHQAITEAITTVFTEGSAEIEEQLYTRNGARTPCLFTAVLLEVNGKKHISGIGIEISDRKRAEEALLKSQEQFYQAQKMEAVGTLVGGIAHDFNNMLAGITGNLYLAKKRTREMPDVVQKLSDVEELSFRASDMIQQLLTFARKGEVSMKPMPLNPFIKETLKFLRTSIPENIEIRQDISGDSMQIIGNVTQLHQVLMNLINNARDAVKDTSNPFIGIKLEKFQADNAFVAEKNYFNPGAYAHLSIEDNGCGIAEHDHQHLFEPFFSTKEQGEGTGLGLAMVFGAVKTHQGFIEADSTEGNGSTFHVYIPIQQEHRQVSPEPSTARVTEGNGETILIVDDEEIVRRSNSEILESINYNVRVASNGLEAVEIIANNPNEITLILIDIVMPKLGGKEAIEQIRKIQPDIKVIFSTGYDKDKALRHEALPAGTALLSKPHTIQKLSETIKSLLES</sequence>
<dbReference type="SUPFAM" id="SSF47384">
    <property type="entry name" value="Homodimeric domain of signal transducing histidine kinase"/>
    <property type="match status" value="1"/>
</dbReference>
<organism evidence="16 17">
    <name type="scientific">Mariprofundus micogutta</name>
    <dbReference type="NCBI Taxonomy" id="1921010"/>
    <lineage>
        <taxon>Bacteria</taxon>
        <taxon>Pseudomonadati</taxon>
        <taxon>Pseudomonadota</taxon>
        <taxon>Candidatius Mariprofundia</taxon>
        <taxon>Mariprofundales</taxon>
        <taxon>Mariprofundaceae</taxon>
        <taxon>Mariprofundus</taxon>
    </lineage>
</organism>
<keyword evidence="5 16" id="KW-0808">Transferase</keyword>
<dbReference type="Pfam" id="PF01814">
    <property type="entry name" value="Hemerythrin"/>
    <property type="match status" value="1"/>
</dbReference>
<comment type="catalytic activity">
    <reaction evidence="1">
        <text>ATP + protein L-histidine = ADP + protein N-phospho-L-histidine.</text>
        <dbReference type="EC" id="2.7.13.3"/>
    </reaction>
</comment>